<dbReference type="EMBL" id="JAABOQ010000001">
    <property type="protein sequence ID" value="NER15932.1"/>
    <property type="molecule type" value="Genomic_DNA"/>
</dbReference>
<keyword evidence="1" id="KW-0732">Signal</keyword>
<organism evidence="2 3">
    <name type="scientific">Spongiivirga citrea</name>
    <dbReference type="NCBI Taxonomy" id="1481457"/>
    <lineage>
        <taxon>Bacteria</taxon>
        <taxon>Pseudomonadati</taxon>
        <taxon>Bacteroidota</taxon>
        <taxon>Flavobacteriia</taxon>
        <taxon>Flavobacteriales</taxon>
        <taxon>Flavobacteriaceae</taxon>
        <taxon>Spongiivirga</taxon>
    </lineage>
</organism>
<keyword evidence="2" id="KW-0378">Hydrolase</keyword>
<dbReference type="GO" id="GO:0004180">
    <property type="term" value="F:carboxypeptidase activity"/>
    <property type="evidence" value="ECO:0007669"/>
    <property type="project" value="UniProtKB-KW"/>
</dbReference>
<dbReference type="RefSeq" id="WP_164029194.1">
    <property type="nucleotide sequence ID" value="NZ_JAABOQ010000001.1"/>
</dbReference>
<dbReference type="Gene3D" id="2.60.40.1120">
    <property type="entry name" value="Carboxypeptidase-like, regulatory domain"/>
    <property type="match status" value="1"/>
</dbReference>
<keyword evidence="2" id="KW-0121">Carboxypeptidase</keyword>
<proteinExistence type="predicted"/>
<sequence>MTTKKSIIKQLYGLSMVLCLALGINHTAFAQDPVQIAPTVAFNQYKGTVVNSSNNAPLVFASLTVNGTNISTITNSEGEFALKIPKTLTAGKITVSFLGFKTKVLDIQDLKEEKTKIKLETSVTELSEVNISVPKNARELVRKTLKNRGTNYVNDPTVMTAFYRETIKKRRTNVSLSEAVVNIYKQPYTYSRKDAVKLYKARKSTNYKKLDTVALKLQGGPFSTLYLDIMKYPEYVFTEDMLEYYTFSFGRTTSINNQPVYVVNFKQLETLNEPLYYGTLYINPENYVLTSAIYHLNLENEKLASAAFVKKKPRDVTVIPTEASYRVDYRNKNGKWHYGYGNVQLEFKVNWRKKLFNSRYKLSCEMAITDWETNTENNYLKPRERLRPTVIIGDEASGFSDPEFWGEYNVIEPEKSIEAAIKKIQRKLKKIKDS</sequence>
<name>A0A6M0CET3_9FLAO</name>
<keyword evidence="2" id="KW-0645">Protease</keyword>
<feature type="chain" id="PRO_5026670160" evidence="1">
    <location>
        <begin position="31"/>
        <end position="434"/>
    </location>
</feature>
<evidence type="ECO:0000313" key="3">
    <source>
        <dbReference type="Proteomes" id="UP000474296"/>
    </source>
</evidence>
<gene>
    <name evidence="2" type="ORF">GWK10_01855</name>
</gene>
<comment type="caution">
    <text evidence="2">The sequence shown here is derived from an EMBL/GenBank/DDBJ whole genome shotgun (WGS) entry which is preliminary data.</text>
</comment>
<dbReference type="AlphaFoldDB" id="A0A6M0CET3"/>
<dbReference type="Pfam" id="PF13715">
    <property type="entry name" value="CarbopepD_reg_2"/>
    <property type="match status" value="1"/>
</dbReference>
<keyword evidence="3" id="KW-1185">Reference proteome</keyword>
<accession>A0A6M0CET3</accession>
<dbReference type="InterPro" id="IPR008969">
    <property type="entry name" value="CarboxyPept-like_regulatory"/>
</dbReference>
<evidence type="ECO:0000313" key="2">
    <source>
        <dbReference type="EMBL" id="NER15932.1"/>
    </source>
</evidence>
<evidence type="ECO:0000256" key="1">
    <source>
        <dbReference type="SAM" id="SignalP"/>
    </source>
</evidence>
<feature type="signal peptide" evidence="1">
    <location>
        <begin position="1"/>
        <end position="30"/>
    </location>
</feature>
<protein>
    <submittedName>
        <fullName evidence="2">Carboxypeptidase-like regulatory domain-containing protein</fullName>
    </submittedName>
</protein>
<dbReference type="SUPFAM" id="SSF49464">
    <property type="entry name" value="Carboxypeptidase regulatory domain-like"/>
    <property type="match status" value="1"/>
</dbReference>
<reference evidence="2 3" key="1">
    <citation type="submission" date="2020-01" db="EMBL/GenBank/DDBJ databases">
        <title>Spongiivirga citrea KCTC 32990T.</title>
        <authorList>
            <person name="Wang G."/>
        </authorList>
    </citation>
    <scope>NUCLEOTIDE SEQUENCE [LARGE SCALE GENOMIC DNA]</scope>
    <source>
        <strain evidence="2 3">KCTC 32990</strain>
    </source>
</reference>
<dbReference type="Proteomes" id="UP000474296">
    <property type="component" value="Unassembled WGS sequence"/>
</dbReference>